<dbReference type="InterPro" id="IPR046346">
    <property type="entry name" value="Aminoacid_DH-like_N_sf"/>
</dbReference>
<evidence type="ECO:0000259" key="3">
    <source>
        <dbReference type="Pfam" id="PF08501"/>
    </source>
</evidence>
<dbReference type="InterPro" id="IPR006151">
    <property type="entry name" value="Shikm_DH/Glu-tRNA_Rdtase"/>
</dbReference>
<dbReference type="Proteomes" id="UP000039046">
    <property type="component" value="Unassembled WGS sequence"/>
</dbReference>
<dbReference type="HOGENOM" id="CLU_008871_0_1_1"/>
<accession>A0A0A1TPQ9</accession>
<dbReference type="GO" id="GO:0009423">
    <property type="term" value="P:chorismate biosynthetic process"/>
    <property type="evidence" value="ECO:0007669"/>
    <property type="project" value="TreeGrafter"/>
</dbReference>
<name>A0A0A1TPQ9_9HYPO</name>
<dbReference type="Gene3D" id="3.20.20.70">
    <property type="entry name" value="Aldolase class I"/>
    <property type="match status" value="1"/>
</dbReference>
<evidence type="ECO:0008006" key="7">
    <source>
        <dbReference type="Google" id="ProtNLM"/>
    </source>
</evidence>
<evidence type="ECO:0000313" key="5">
    <source>
        <dbReference type="EMBL" id="CEJ93538.1"/>
    </source>
</evidence>
<dbReference type="PANTHER" id="PTHR21090:SF27">
    <property type="entry name" value="QUINATE REPRESSOR PROTEIN"/>
    <property type="match status" value="1"/>
</dbReference>
<proteinExistence type="predicted"/>
<dbReference type="AlphaFoldDB" id="A0A0A1TPQ9"/>
<dbReference type="PANTHER" id="PTHR21090">
    <property type="entry name" value="AROM/DEHYDROQUINATE SYNTHASE"/>
    <property type="match status" value="1"/>
</dbReference>
<dbReference type="Gene3D" id="3.40.50.10860">
    <property type="entry name" value="Leucine Dehydrogenase, chain A, domain 1"/>
    <property type="match status" value="1"/>
</dbReference>
<dbReference type="CDD" id="cd01065">
    <property type="entry name" value="NAD_bind_Shikimate_DH"/>
    <property type="match status" value="1"/>
</dbReference>
<dbReference type="OrthoDB" id="4415835at2759"/>
<dbReference type="SUPFAM" id="SSF53223">
    <property type="entry name" value="Aminoacid dehydrogenase-like, N-terminal domain"/>
    <property type="match status" value="1"/>
</dbReference>
<dbReference type="Pfam" id="PF01488">
    <property type="entry name" value="Shikimate_DH"/>
    <property type="match status" value="1"/>
</dbReference>
<dbReference type="GO" id="GO:0004764">
    <property type="term" value="F:shikimate 3-dehydrogenase (NADP+) activity"/>
    <property type="evidence" value="ECO:0007669"/>
    <property type="project" value="InterPro"/>
</dbReference>
<keyword evidence="6" id="KW-1185">Reference proteome</keyword>
<dbReference type="InterPro" id="IPR031322">
    <property type="entry name" value="Shikimate/glucono_kinase"/>
</dbReference>
<dbReference type="InterPro" id="IPR036291">
    <property type="entry name" value="NAD(P)-bd_dom_sf"/>
</dbReference>
<dbReference type="GO" id="GO:0003866">
    <property type="term" value="F:3-phosphoshikimate 1-carboxyvinyltransferase activity"/>
    <property type="evidence" value="ECO:0007669"/>
    <property type="project" value="TreeGrafter"/>
</dbReference>
<organism evidence="5 6">
    <name type="scientific">[Torrubiella] hemipterigena</name>
    <dbReference type="NCBI Taxonomy" id="1531966"/>
    <lineage>
        <taxon>Eukaryota</taxon>
        <taxon>Fungi</taxon>
        <taxon>Dikarya</taxon>
        <taxon>Ascomycota</taxon>
        <taxon>Pezizomycotina</taxon>
        <taxon>Sordariomycetes</taxon>
        <taxon>Hypocreomycetidae</taxon>
        <taxon>Hypocreales</taxon>
        <taxon>Clavicipitaceae</taxon>
        <taxon>Clavicipitaceae incertae sedis</taxon>
        <taxon>'Torrubiella' clade</taxon>
    </lineage>
</organism>
<evidence type="ECO:0000259" key="4">
    <source>
        <dbReference type="Pfam" id="PF18317"/>
    </source>
</evidence>
<gene>
    <name evidence="5" type="ORF">VHEMI09119</name>
</gene>
<feature type="compositionally biased region" description="Basic and acidic residues" evidence="1">
    <location>
        <begin position="34"/>
        <end position="43"/>
    </location>
</feature>
<dbReference type="InterPro" id="IPR013708">
    <property type="entry name" value="Shikimate_DH-bd_N"/>
</dbReference>
<evidence type="ECO:0000259" key="2">
    <source>
        <dbReference type="Pfam" id="PF01488"/>
    </source>
</evidence>
<dbReference type="Gene3D" id="3.40.50.720">
    <property type="entry name" value="NAD(P)-binding Rossmann-like Domain"/>
    <property type="match status" value="1"/>
</dbReference>
<dbReference type="STRING" id="1531966.A0A0A1TPQ9"/>
<dbReference type="Pfam" id="PF18317">
    <property type="entry name" value="SDH_C"/>
    <property type="match status" value="1"/>
</dbReference>
<evidence type="ECO:0000313" key="6">
    <source>
        <dbReference type="Proteomes" id="UP000039046"/>
    </source>
</evidence>
<feature type="domain" description="Quinate/shikimate 5-dehydrogenase/glutamyl-tRNA reductase" evidence="2">
    <location>
        <begin position="637"/>
        <end position="678"/>
    </location>
</feature>
<dbReference type="Pfam" id="PF01202">
    <property type="entry name" value="SKI"/>
    <property type="match status" value="1"/>
</dbReference>
<protein>
    <recommendedName>
        <fullName evidence="7">Quinate repressor protein</fullName>
    </recommendedName>
</protein>
<sequence>MNGVKRRHEVEPTEGPEAGDGLEEQQQPRAQRPRFADGQDRLSKSPNLLPQAFSKNATLVLVGVRGSGKSTLAVMASSALGRRVLDLEVLFQKKYGKTTSQLKQDISPEECTTRQMDLARDVLEQNKKGKIIVSSWMDRGMRLLLEHFCHRHPVVFIAREKDAIQQHLQISDDAKANTLLSVCREFYEQCTNLEFFNMSESIATPGDISQTAFMTLKRTERHWLTFLSRIYPSQNILHLSTLSPMTEAPLFRHHTYIVCLELDMILQQGSFVENCDTGADAIQINVREESMENISKGLAIVRKGTVLPVAIHIVLPNQAGGPTLEAYRSAVMKTLRLAPDMITLDFRLSSESLSEIAGCGNQTKLIGFRESQTDKEHWGHDIWMQTYKQAATLRLDALRLIRNSDGMTTSNQYSAAGLQERLLNSPGPDLPVSVYNTGKDGRPSACRNIIMTPVASMKATFNLQDYPDNPYITAKDATKSLFASFTLEPMKLYVIGASVNYSMSPIMHNAALDASGIPHHYSPFSCPTLEHIKHLISDRNFGGASIGLPFKVEVIKLTSYLGRHAQAIGAVNTLIPIRDIHRTADSPAEYTDIILGANKSGPVAELYGDNTDWIGIRSCIHRGLSPANAVRPGTCGVIIGAGGMARAATYAMLQVGVKNIVVYNRTVANAEKLVDHFETLLGSDIAPDLGLRNDTGQTTFHVLQELNDPWPANMAHPTIIISCIPTHTIGDEPAPNFRAPESWLLNPNGGVVVELGYKTLNTPLLEQARQAASRGWLTMDGLDLLPEQGYAQFELFTGRRAPRGVMRAELFKRYCNEQGESDLPELRQRLQRMTDAST</sequence>
<dbReference type="Pfam" id="PF08501">
    <property type="entry name" value="Shikimate_dh_N"/>
    <property type="match status" value="1"/>
</dbReference>
<dbReference type="InterPro" id="IPR041121">
    <property type="entry name" value="SDH_C"/>
</dbReference>
<feature type="domain" description="SDH C-terminal" evidence="4">
    <location>
        <begin position="781"/>
        <end position="810"/>
    </location>
</feature>
<dbReference type="SUPFAM" id="SSF52540">
    <property type="entry name" value="P-loop containing nucleoside triphosphate hydrolases"/>
    <property type="match status" value="1"/>
</dbReference>
<dbReference type="InterPro" id="IPR013785">
    <property type="entry name" value="Aldolase_TIM"/>
</dbReference>
<dbReference type="InterPro" id="IPR027417">
    <property type="entry name" value="P-loop_NTPase"/>
</dbReference>
<dbReference type="EMBL" id="CDHN01000005">
    <property type="protein sequence ID" value="CEJ93538.1"/>
    <property type="molecule type" value="Genomic_DNA"/>
</dbReference>
<dbReference type="FunFam" id="3.40.50.720:FF:000386">
    <property type="entry name" value="Quinate repressor protein"/>
    <property type="match status" value="1"/>
</dbReference>
<dbReference type="SUPFAM" id="SSF51735">
    <property type="entry name" value="NAD(P)-binding Rossmann-fold domains"/>
    <property type="match status" value="1"/>
</dbReference>
<dbReference type="GO" id="GO:0003855">
    <property type="term" value="F:3-dehydroquinate dehydratase activity"/>
    <property type="evidence" value="ECO:0007669"/>
    <property type="project" value="InterPro"/>
</dbReference>
<feature type="region of interest" description="Disordered" evidence="1">
    <location>
        <begin position="1"/>
        <end position="48"/>
    </location>
</feature>
<evidence type="ECO:0000256" key="1">
    <source>
        <dbReference type="SAM" id="MobiDB-lite"/>
    </source>
</evidence>
<dbReference type="Gene3D" id="3.40.50.300">
    <property type="entry name" value="P-loop containing nucleotide triphosphate hydrolases"/>
    <property type="match status" value="1"/>
</dbReference>
<feature type="domain" description="Shikimate dehydrogenase substrate binding N-terminal" evidence="3">
    <location>
        <begin position="494"/>
        <end position="574"/>
    </location>
</feature>
<reference evidence="5 6" key="1">
    <citation type="journal article" date="2015" name="Genome Announc.">
        <title>Draft Genome Sequence and Gene Annotation of the Entomopathogenic Fungus Verticillium hemipterigenum.</title>
        <authorList>
            <person name="Horn F."/>
            <person name="Habel A."/>
            <person name="Scharf D.H."/>
            <person name="Dworschak J."/>
            <person name="Brakhage A.A."/>
            <person name="Guthke R."/>
            <person name="Hertweck C."/>
            <person name="Linde J."/>
        </authorList>
    </citation>
    <scope>NUCLEOTIDE SEQUENCE [LARGE SCALE GENOMIC DNA]</scope>
</reference>